<dbReference type="PANTHER" id="PTHR44259:SF108">
    <property type="entry name" value="F-BOX PROTEIN SKIP23-LIKE"/>
    <property type="match status" value="1"/>
</dbReference>
<dbReference type="AlphaFoldDB" id="A0ABD2XW66"/>
<dbReference type="InterPro" id="IPR050942">
    <property type="entry name" value="F-box_BR-signaling"/>
</dbReference>
<proteinExistence type="predicted"/>
<feature type="domain" description="KIB1-4 beta-propeller" evidence="1">
    <location>
        <begin position="131"/>
        <end position="213"/>
    </location>
</feature>
<dbReference type="Pfam" id="PF03478">
    <property type="entry name" value="Beta-prop_KIB1-4"/>
    <property type="match status" value="1"/>
</dbReference>
<sequence>MRGGRDKGRSSASSGRRQTKEMRLVIGFGDGSTKQVRSLRLVEDFVAFGGVCSSWRTAATKDNFVKSWPTVPLLMLVEEKHSDYRKFLVYLKARFGGGYLSPKQKVQICLPNPKTFPEYENYKPGLSDDEEETYGATNFGVIQLDLNKSIWEKVTSLGEKAIFLGHNSAFSVDATSFSGVIKSNCIYFTDDCIEAYFHTQSQQGGGKDMGIYNLEDGKIERFDNVQSFSLICPPVWVAPSF</sequence>
<keyword evidence="3" id="KW-1185">Reference proteome</keyword>
<reference evidence="2 3" key="1">
    <citation type="submission" date="2024-11" db="EMBL/GenBank/DDBJ databases">
        <title>A near-complete genome assembly of Cinchona calisaya.</title>
        <authorList>
            <person name="Lian D.C."/>
            <person name="Zhao X.W."/>
            <person name="Wei L."/>
        </authorList>
    </citation>
    <scope>NUCLEOTIDE SEQUENCE [LARGE SCALE GENOMIC DNA]</scope>
    <source>
        <tissue evidence="2">Nenye</tissue>
    </source>
</reference>
<name>A0ABD2XW66_9GENT</name>
<gene>
    <name evidence="2" type="ORF">ACH5RR_041221</name>
</gene>
<dbReference type="EMBL" id="JBJUIK010000017">
    <property type="protein sequence ID" value="KAL3498489.1"/>
    <property type="molecule type" value="Genomic_DNA"/>
</dbReference>
<evidence type="ECO:0000313" key="2">
    <source>
        <dbReference type="EMBL" id="KAL3498489.1"/>
    </source>
</evidence>
<protein>
    <recommendedName>
        <fullName evidence="1">KIB1-4 beta-propeller domain-containing protein</fullName>
    </recommendedName>
</protein>
<dbReference type="Proteomes" id="UP001630127">
    <property type="component" value="Unassembled WGS sequence"/>
</dbReference>
<organism evidence="2 3">
    <name type="scientific">Cinchona calisaya</name>
    <dbReference type="NCBI Taxonomy" id="153742"/>
    <lineage>
        <taxon>Eukaryota</taxon>
        <taxon>Viridiplantae</taxon>
        <taxon>Streptophyta</taxon>
        <taxon>Embryophyta</taxon>
        <taxon>Tracheophyta</taxon>
        <taxon>Spermatophyta</taxon>
        <taxon>Magnoliopsida</taxon>
        <taxon>eudicotyledons</taxon>
        <taxon>Gunneridae</taxon>
        <taxon>Pentapetalae</taxon>
        <taxon>asterids</taxon>
        <taxon>lamiids</taxon>
        <taxon>Gentianales</taxon>
        <taxon>Rubiaceae</taxon>
        <taxon>Cinchonoideae</taxon>
        <taxon>Cinchoneae</taxon>
        <taxon>Cinchona</taxon>
    </lineage>
</organism>
<accession>A0ABD2XW66</accession>
<comment type="caution">
    <text evidence="2">The sequence shown here is derived from an EMBL/GenBank/DDBJ whole genome shotgun (WGS) entry which is preliminary data.</text>
</comment>
<evidence type="ECO:0000259" key="1">
    <source>
        <dbReference type="Pfam" id="PF03478"/>
    </source>
</evidence>
<dbReference type="InterPro" id="IPR005174">
    <property type="entry name" value="KIB1-4_b-propeller"/>
</dbReference>
<dbReference type="PANTHER" id="PTHR44259">
    <property type="entry name" value="OS07G0183000 PROTEIN-RELATED"/>
    <property type="match status" value="1"/>
</dbReference>
<evidence type="ECO:0000313" key="3">
    <source>
        <dbReference type="Proteomes" id="UP001630127"/>
    </source>
</evidence>